<evidence type="ECO:0000256" key="1">
    <source>
        <dbReference type="SAM" id="MobiDB-lite"/>
    </source>
</evidence>
<evidence type="ECO:0000313" key="4">
    <source>
        <dbReference type="Proteomes" id="UP000295043"/>
    </source>
</evidence>
<keyword evidence="2" id="KW-0732">Signal</keyword>
<feature type="compositionally biased region" description="Polar residues" evidence="1">
    <location>
        <begin position="293"/>
        <end position="305"/>
    </location>
</feature>
<feature type="chain" id="PRO_5020571401" evidence="2">
    <location>
        <begin position="21"/>
        <end position="425"/>
    </location>
</feature>
<organism evidence="3 4">
    <name type="scientific">Sinorhizobium americanum</name>
    <dbReference type="NCBI Taxonomy" id="194963"/>
    <lineage>
        <taxon>Bacteria</taxon>
        <taxon>Pseudomonadati</taxon>
        <taxon>Pseudomonadota</taxon>
        <taxon>Alphaproteobacteria</taxon>
        <taxon>Hyphomicrobiales</taxon>
        <taxon>Rhizobiaceae</taxon>
        <taxon>Sinorhizobium/Ensifer group</taxon>
        <taxon>Sinorhizobium</taxon>
    </lineage>
</organism>
<feature type="signal peptide" evidence="2">
    <location>
        <begin position="1"/>
        <end position="20"/>
    </location>
</feature>
<dbReference type="Proteomes" id="UP000295043">
    <property type="component" value="Unassembled WGS sequence"/>
</dbReference>
<comment type="caution">
    <text evidence="3">The sequence shown here is derived from an EMBL/GenBank/DDBJ whole genome shotgun (WGS) entry which is preliminary data.</text>
</comment>
<proteinExistence type="predicted"/>
<sequence>MKKLLATSAIVVGLTTSASAMTCISEANFRGQEPNLNAYVHKITRADGAEISLYEKGQLSADTASELFLEVVRKGRCIVSMQVLNRKQLDDQYQIYASWTELTEGALGEGEGEGEGDESEGIAEPSLTEGDLFPFLSPDHYAVRKIYSGPMGRPDFKGRDKDFADFRTRILEGMKRGANFSGEYALTQIGCGSSCTFAILSNIKTGEQFNFPRGGEEVGPLSLKFSADSSLMIATWASGYDGECFLESLLFNAKEWVTLAKSSLGKAELCYDDVDTNIRRYKSKSALVVEQKNPVSKNSTDSAGNNAPEGGSKNIDKLRDVYERYMLVRACYESRKGNLMTYLDEPQMDRARNAIKDIERKLTQGSNIDKESVWGEAQKEVKESADLMTSSSSAFNKEMKDLCSMIYSSVISQGGAQSRVIEKDF</sequence>
<dbReference type="AlphaFoldDB" id="A0A4R2BZG7"/>
<reference evidence="3 4" key="1">
    <citation type="submission" date="2019-03" db="EMBL/GenBank/DDBJ databases">
        <title>Genomic Encyclopedia of Type Strains, Phase IV (KMG-V): Genome sequencing to study the core and pangenomes of soil and plant-associated prokaryotes.</title>
        <authorList>
            <person name="Whitman W."/>
        </authorList>
    </citation>
    <scope>NUCLEOTIDE SEQUENCE [LARGE SCALE GENOMIC DNA]</scope>
    <source>
        <strain evidence="3 4">23C40</strain>
    </source>
</reference>
<accession>A0A4R2BZG7</accession>
<evidence type="ECO:0000313" key="3">
    <source>
        <dbReference type="EMBL" id="TCN32482.1"/>
    </source>
</evidence>
<dbReference type="EMBL" id="SLVU01000004">
    <property type="protein sequence ID" value="TCN32482.1"/>
    <property type="molecule type" value="Genomic_DNA"/>
</dbReference>
<evidence type="ECO:0000256" key="2">
    <source>
        <dbReference type="SAM" id="SignalP"/>
    </source>
</evidence>
<gene>
    <name evidence="3" type="ORF">EV184_104148</name>
</gene>
<feature type="region of interest" description="Disordered" evidence="1">
    <location>
        <begin position="291"/>
        <end position="314"/>
    </location>
</feature>
<dbReference type="RefSeq" id="WP_132073630.1">
    <property type="nucleotide sequence ID" value="NZ_SLVU01000004.1"/>
</dbReference>
<name>A0A4R2BZG7_9HYPH</name>
<protein>
    <submittedName>
        <fullName evidence="3">Uncharacterized protein</fullName>
    </submittedName>
</protein>